<dbReference type="Proteomes" id="UP001143548">
    <property type="component" value="Unassembled WGS sequence"/>
</dbReference>
<accession>A0A9W5YK10</accession>
<comment type="caution">
    <text evidence="1">The sequence shown here is derived from an EMBL/GenBank/DDBJ whole genome shotgun (WGS) entry which is preliminary data.</text>
</comment>
<proteinExistence type="predicted"/>
<sequence length="154" mass="17846">MCLIKLTFTREVKIARNEPDMAPPPADHTIQQLIKKCRVAFTKCLALPELCKGNWAQKCLLDYNSWVYNAGSVFIPGQESEDPKWIDDIIKGKRNLSLLHQYLMTCKRCAEENTSCEEAMRNVELTIKRMNELWGDVQSRLEKEEMEEGVEDHL</sequence>
<evidence type="ECO:0000313" key="2">
    <source>
        <dbReference type="Proteomes" id="UP001143548"/>
    </source>
</evidence>
<evidence type="ECO:0000313" key="1">
    <source>
        <dbReference type="EMBL" id="GKZ17681.1"/>
    </source>
</evidence>
<dbReference type="AlphaFoldDB" id="A0A9W5YK10"/>
<reference evidence="1" key="1">
    <citation type="submission" date="2022-07" db="EMBL/GenBank/DDBJ databases">
        <title>Taxonomy of Aspergillus series Nigri: significant species reduction supported by multi-species coalescent approaches.</title>
        <authorList>
            <person name="Bian C."/>
            <person name="Kusuya Y."/>
            <person name="Sklenar F."/>
            <person name="D'hooge E."/>
            <person name="Yaguchi T."/>
            <person name="Takahashi H."/>
            <person name="Hubka V."/>
        </authorList>
    </citation>
    <scope>NUCLEOTIDE SEQUENCE</scope>
    <source>
        <strain evidence="1">CBS 733.88</strain>
    </source>
</reference>
<dbReference type="EMBL" id="BROQ01000007">
    <property type="protein sequence ID" value="GKZ17681.1"/>
    <property type="molecule type" value="Genomic_DNA"/>
</dbReference>
<organism evidence="1 2">
    <name type="scientific">Aspergillus brasiliensis</name>
    <dbReference type="NCBI Taxonomy" id="319629"/>
    <lineage>
        <taxon>Eukaryota</taxon>
        <taxon>Fungi</taxon>
        <taxon>Dikarya</taxon>
        <taxon>Ascomycota</taxon>
        <taxon>Pezizomycotina</taxon>
        <taxon>Eurotiomycetes</taxon>
        <taxon>Eurotiomycetidae</taxon>
        <taxon>Eurotiales</taxon>
        <taxon>Aspergillaceae</taxon>
        <taxon>Aspergillus</taxon>
        <taxon>Aspergillus subgen. Circumdati</taxon>
    </lineage>
</organism>
<name>A0A9W5YK10_9EURO</name>
<protein>
    <submittedName>
        <fullName evidence="1">Uncharacterized protein</fullName>
    </submittedName>
</protein>
<gene>
    <name evidence="1" type="ORF">AbraCBS73388_009998</name>
</gene>